<dbReference type="RefSeq" id="XP_013337628.1">
    <property type="nucleotide sequence ID" value="XM_013482174.1"/>
</dbReference>
<evidence type="ECO:0000256" key="4">
    <source>
        <dbReference type="ARBA" id="ARBA00022990"/>
    </source>
</evidence>
<sequence length="173" mass="18764">MATIIEMLPDIVAASSSEIESTNGPAQPGVLSKLSTQEMSSNPRLREAFALFDRDGDGELTASEALLAIRSTGLIVSADEASSLPATMQWEQFESWVSKKLSSSNPEADLIKSFKVFDTKGDGTLSTDELMQVIKTLGDLLTDEEVERMVNDADPSKTGRIKYADFVKLLLSN</sequence>
<protein>
    <recommendedName>
        <fullName evidence="1">Calmodulin</fullName>
    </recommendedName>
</protein>
<keyword evidence="3" id="KW-0677">Repeat</keyword>
<keyword evidence="2" id="KW-0479">Metal-binding</keyword>
<dbReference type="VEuPathDB" id="ToxoDB:EMWEY_00036760"/>
<gene>
    <name evidence="6" type="ORF">EMWEY_00036760</name>
</gene>
<dbReference type="OrthoDB" id="26525at2759"/>
<evidence type="ECO:0000256" key="2">
    <source>
        <dbReference type="ARBA" id="ARBA00022723"/>
    </source>
</evidence>
<reference evidence="6" key="1">
    <citation type="submission" date="2013-10" db="EMBL/GenBank/DDBJ databases">
        <title>Genomic analysis of the causative agents of coccidiosis in chickens.</title>
        <authorList>
            <person name="Reid A.J."/>
            <person name="Blake D."/>
            <person name="Billington K."/>
            <person name="Browne H."/>
            <person name="Dunn M."/>
            <person name="Hung S."/>
            <person name="Kawahara F."/>
            <person name="Miranda-Saavedra D."/>
            <person name="Mourier T."/>
            <person name="Nagra H."/>
            <person name="Otto T.D."/>
            <person name="Rawlings N."/>
            <person name="Sanchez A."/>
            <person name="Sanders M."/>
            <person name="Subramaniam C."/>
            <person name="Tay Y."/>
            <person name="Dear P."/>
            <person name="Doerig C."/>
            <person name="Gruber A."/>
            <person name="Parkinson J."/>
            <person name="Shirley M."/>
            <person name="Wan K.L."/>
            <person name="Berriman M."/>
            <person name="Tomley F."/>
            <person name="Pain A."/>
        </authorList>
    </citation>
    <scope>NUCLEOTIDE SEQUENCE [LARGE SCALE GENOMIC DNA]</scope>
    <source>
        <strain evidence="6">Weybridge</strain>
    </source>
</reference>
<dbReference type="SMART" id="SM00054">
    <property type="entry name" value="EFh"/>
    <property type="match status" value="3"/>
</dbReference>
<dbReference type="EMBL" id="HG721972">
    <property type="protein sequence ID" value="CDJ60978.1"/>
    <property type="molecule type" value="Genomic_DNA"/>
</dbReference>
<feature type="domain" description="EF-hand" evidence="5">
    <location>
        <begin position="105"/>
        <end position="140"/>
    </location>
</feature>
<evidence type="ECO:0000256" key="1">
    <source>
        <dbReference type="ARBA" id="ARBA00020786"/>
    </source>
</evidence>
<keyword evidence="7" id="KW-1185">Reference proteome</keyword>
<evidence type="ECO:0000313" key="6">
    <source>
        <dbReference type="EMBL" id="CDJ60978.1"/>
    </source>
</evidence>
<reference evidence="6" key="2">
    <citation type="submission" date="2013-10" db="EMBL/GenBank/DDBJ databases">
        <authorList>
            <person name="Aslett M."/>
        </authorList>
    </citation>
    <scope>NUCLEOTIDE SEQUENCE [LARGE SCALE GENOMIC DNA]</scope>
    <source>
        <strain evidence="6">Weybridge</strain>
    </source>
</reference>
<feature type="domain" description="EF-hand" evidence="5">
    <location>
        <begin position="141"/>
        <end position="173"/>
    </location>
</feature>
<name>U6MD28_EIMMA</name>
<dbReference type="Pfam" id="PF13499">
    <property type="entry name" value="EF-hand_7"/>
    <property type="match status" value="1"/>
</dbReference>
<dbReference type="FunFam" id="1.10.238.10:FF:000001">
    <property type="entry name" value="Calmodulin 1"/>
    <property type="match status" value="1"/>
</dbReference>
<accession>U6MD28</accession>
<proteinExistence type="predicted"/>
<dbReference type="Proteomes" id="UP000030763">
    <property type="component" value="Unassembled WGS sequence"/>
</dbReference>
<dbReference type="SUPFAM" id="SSF47473">
    <property type="entry name" value="EF-hand"/>
    <property type="match status" value="1"/>
</dbReference>
<dbReference type="PANTHER" id="PTHR23048:SF0">
    <property type="entry name" value="CALMODULIN LIKE 3"/>
    <property type="match status" value="1"/>
</dbReference>
<dbReference type="GeneID" id="25337662"/>
<dbReference type="InterPro" id="IPR002048">
    <property type="entry name" value="EF_hand_dom"/>
</dbReference>
<dbReference type="InterPro" id="IPR050230">
    <property type="entry name" value="CALM/Myosin/TropC-like"/>
</dbReference>
<dbReference type="InterPro" id="IPR011992">
    <property type="entry name" value="EF-hand-dom_pair"/>
</dbReference>
<organism evidence="6 7">
    <name type="scientific">Eimeria maxima</name>
    <name type="common">Coccidian parasite</name>
    <dbReference type="NCBI Taxonomy" id="5804"/>
    <lineage>
        <taxon>Eukaryota</taxon>
        <taxon>Sar</taxon>
        <taxon>Alveolata</taxon>
        <taxon>Apicomplexa</taxon>
        <taxon>Conoidasida</taxon>
        <taxon>Coccidia</taxon>
        <taxon>Eucoccidiorida</taxon>
        <taxon>Eimeriorina</taxon>
        <taxon>Eimeriidae</taxon>
        <taxon>Eimeria</taxon>
    </lineage>
</organism>
<dbReference type="AlphaFoldDB" id="U6MD28"/>
<feature type="domain" description="EF-hand" evidence="5">
    <location>
        <begin position="40"/>
        <end position="75"/>
    </location>
</feature>
<evidence type="ECO:0000256" key="3">
    <source>
        <dbReference type="ARBA" id="ARBA00022737"/>
    </source>
</evidence>
<dbReference type="Gene3D" id="1.10.238.10">
    <property type="entry name" value="EF-hand"/>
    <property type="match status" value="2"/>
</dbReference>
<dbReference type="OMA" id="EFVQRIM"/>
<dbReference type="PROSITE" id="PS50222">
    <property type="entry name" value="EF_HAND_2"/>
    <property type="match status" value="3"/>
</dbReference>
<dbReference type="CDD" id="cd22949">
    <property type="entry name" value="ELC_N"/>
    <property type="match status" value="1"/>
</dbReference>
<dbReference type="Pfam" id="PF13405">
    <property type="entry name" value="EF-hand_6"/>
    <property type="match status" value="1"/>
</dbReference>
<dbReference type="GO" id="GO:0016460">
    <property type="term" value="C:myosin II complex"/>
    <property type="evidence" value="ECO:0007669"/>
    <property type="project" value="TreeGrafter"/>
</dbReference>
<evidence type="ECO:0000259" key="5">
    <source>
        <dbReference type="PROSITE" id="PS50222"/>
    </source>
</evidence>
<dbReference type="GO" id="GO:0005509">
    <property type="term" value="F:calcium ion binding"/>
    <property type="evidence" value="ECO:0007669"/>
    <property type="project" value="InterPro"/>
</dbReference>
<dbReference type="CDD" id="cd00051">
    <property type="entry name" value="EFh"/>
    <property type="match status" value="1"/>
</dbReference>
<evidence type="ECO:0000313" key="7">
    <source>
        <dbReference type="Proteomes" id="UP000030763"/>
    </source>
</evidence>
<dbReference type="PANTHER" id="PTHR23048">
    <property type="entry name" value="MYOSIN LIGHT CHAIN 1, 3"/>
    <property type="match status" value="1"/>
</dbReference>
<keyword evidence="4" id="KW-0007">Acetylation</keyword>